<dbReference type="InterPro" id="IPR009078">
    <property type="entry name" value="Ferritin-like_SF"/>
</dbReference>
<dbReference type="InterPro" id="IPR012347">
    <property type="entry name" value="Ferritin-like"/>
</dbReference>
<dbReference type="InterPro" id="IPR002177">
    <property type="entry name" value="DPS_DNA-bd"/>
</dbReference>
<evidence type="ECO:0000313" key="6">
    <source>
        <dbReference type="Proteomes" id="UP000233535"/>
    </source>
</evidence>
<dbReference type="InterPro" id="IPR008331">
    <property type="entry name" value="Ferritin_DPS_dom"/>
</dbReference>
<feature type="domain" description="Ferritin/DPS" evidence="4">
    <location>
        <begin position="20"/>
        <end position="159"/>
    </location>
</feature>
<dbReference type="PIRSF" id="PIRSF005900">
    <property type="entry name" value="Dps"/>
    <property type="match status" value="1"/>
</dbReference>
<dbReference type="CDD" id="cd01043">
    <property type="entry name" value="DPS"/>
    <property type="match status" value="1"/>
</dbReference>
<proteinExistence type="inferred from homology"/>
<dbReference type="PANTHER" id="PTHR42932:SF1">
    <property type="entry name" value="GENERAL STRESS PROTEIN 20U"/>
    <property type="match status" value="1"/>
</dbReference>
<dbReference type="EMBL" id="MVDD01000002">
    <property type="protein sequence ID" value="PKQ65143.1"/>
    <property type="molecule type" value="Genomic_DNA"/>
</dbReference>
<dbReference type="Pfam" id="PF00210">
    <property type="entry name" value="Ferritin"/>
    <property type="match status" value="1"/>
</dbReference>
<evidence type="ECO:0000313" key="5">
    <source>
        <dbReference type="EMBL" id="PKQ65143.1"/>
    </source>
</evidence>
<organism evidence="5 6">
    <name type="scientific">Labilibaculum filiforme</name>
    <dbReference type="NCBI Taxonomy" id="1940526"/>
    <lineage>
        <taxon>Bacteria</taxon>
        <taxon>Pseudomonadati</taxon>
        <taxon>Bacteroidota</taxon>
        <taxon>Bacteroidia</taxon>
        <taxon>Marinilabiliales</taxon>
        <taxon>Marinifilaceae</taxon>
        <taxon>Labilibaculum</taxon>
    </lineage>
</organism>
<dbReference type="SUPFAM" id="SSF47240">
    <property type="entry name" value="Ferritin-like"/>
    <property type="match status" value="1"/>
</dbReference>
<gene>
    <name evidence="5" type="ORF">BZG02_04775</name>
</gene>
<dbReference type="InterPro" id="IPR023188">
    <property type="entry name" value="DPS_DNA-bd_CS"/>
</dbReference>
<sequence>MKNVKSNEAVADLNAKEREIEQLQVLLANYQLYYQNLRNFHWNVGGSNFFQLHDKFEELYNDASDKVDEIAERILTLDGHPLGNFSDYVAISSIQEANSNCSGTEMVNQVIQSHNILIEKVKEVIVEANENGDEGTLDILPAYVSYFEKLNWMFKAYLR</sequence>
<dbReference type="Gene3D" id="1.20.1260.10">
    <property type="match status" value="1"/>
</dbReference>
<reference evidence="5 6" key="1">
    <citation type="journal article" date="2017" name="Front. Microbiol.">
        <title>Labilibaculum manganireducens gen. nov., sp. nov. and Labilibaculum filiforme sp. nov., Novel Bacteroidetes Isolated from Subsurface Sediments of the Baltic Sea.</title>
        <authorList>
            <person name="Vandieken V."/>
            <person name="Marshall I.P."/>
            <person name="Niemann H."/>
            <person name="Engelen B."/>
            <person name="Cypionka H."/>
        </authorList>
    </citation>
    <scope>NUCLEOTIDE SEQUENCE [LARGE SCALE GENOMIC DNA]</scope>
    <source>
        <strain evidence="5 6">59.16B</strain>
    </source>
</reference>
<name>A0A2N3I4G4_9BACT</name>
<feature type="coiled-coil region" evidence="3">
    <location>
        <begin position="6"/>
        <end position="73"/>
    </location>
</feature>
<keyword evidence="3" id="KW-0175">Coiled coil</keyword>
<comment type="similarity">
    <text evidence="1 2">Belongs to the Dps family.</text>
</comment>
<dbReference type="PROSITE" id="PS00819">
    <property type="entry name" value="DPS_2"/>
    <property type="match status" value="1"/>
</dbReference>
<dbReference type="AlphaFoldDB" id="A0A2N3I4G4"/>
<keyword evidence="6" id="KW-1185">Reference proteome</keyword>
<dbReference type="RefSeq" id="WP_101260252.1">
    <property type="nucleotide sequence ID" value="NZ_MVDD01000002.1"/>
</dbReference>
<dbReference type="OrthoDB" id="9797023at2"/>
<evidence type="ECO:0000256" key="3">
    <source>
        <dbReference type="SAM" id="Coils"/>
    </source>
</evidence>
<dbReference type="PROSITE" id="PS00818">
    <property type="entry name" value="DPS_1"/>
    <property type="match status" value="1"/>
</dbReference>
<evidence type="ECO:0000259" key="4">
    <source>
        <dbReference type="Pfam" id="PF00210"/>
    </source>
</evidence>
<dbReference type="GO" id="GO:0008199">
    <property type="term" value="F:ferric iron binding"/>
    <property type="evidence" value="ECO:0007669"/>
    <property type="project" value="InterPro"/>
</dbReference>
<dbReference type="PRINTS" id="PR01346">
    <property type="entry name" value="HELNAPAPROT"/>
</dbReference>
<accession>A0A2N3I4G4</accession>
<dbReference type="Proteomes" id="UP000233535">
    <property type="component" value="Unassembled WGS sequence"/>
</dbReference>
<dbReference type="PANTHER" id="PTHR42932">
    <property type="entry name" value="GENERAL STRESS PROTEIN 20U"/>
    <property type="match status" value="1"/>
</dbReference>
<dbReference type="GO" id="GO:0016722">
    <property type="term" value="F:oxidoreductase activity, acting on metal ions"/>
    <property type="evidence" value="ECO:0007669"/>
    <property type="project" value="InterPro"/>
</dbReference>
<comment type="caution">
    <text evidence="5">The sequence shown here is derived from an EMBL/GenBank/DDBJ whole genome shotgun (WGS) entry which is preliminary data.</text>
</comment>
<protein>
    <recommendedName>
        <fullName evidence="4">Ferritin/DPS domain-containing protein</fullName>
    </recommendedName>
</protein>
<evidence type="ECO:0000256" key="1">
    <source>
        <dbReference type="ARBA" id="ARBA00009497"/>
    </source>
</evidence>
<evidence type="ECO:0000256" key="2">
    <source>
        <dbReference type="RuleBase" id="RU003875"/>
    </source>
</evidence>